<feature type="non-terminal residue" evidence="1">
    <location>
        <position position="88"/>
    </location>
</feature>
<dbReference type="AlphaFoldDB" id="X1AUV0"/>
<evidence type="ECO:0000313" key="1">
    <source>
        <dbReference type="EMBL" id="GAG86774.1"/>
    </source>
</evidence>
<comment type="caution">
    <text evidence="1">The sequence shown here is derived from an EMBL/GenBank/DDBJ whole genome shotgun (WGS) entry which is preliminary data.</text>
</comment>
<protein>
    <submittedName>
        <fullName evidence="1">Uncharacterized protein</fullName>
    </submittedName>
</protein>
<dbReference type="InterPro" id="IPR012338">
    <property type="entry name" value="Beta-lactam/transpept-like"/>
</dbReference>
<dbReference type="Gene3D" id="3.90.1310.10">
    <property type="entry name" value="Penicillin-binding protein 2a (Domain 2)"/>
    <property type="match status" value="1"/>
</dbReference>
<proteinExistence type="predicted"/>
<name>X1AUV0_9ZZZZ</name>
<reference evidence="1" key="1">
    <citation type="journal article" date="2014" name="Front. Microbiol.">
        <title>High frequency of phylogenetically diverse reductive dehalogenase-homologous genes in deep subseafloor sedimentary metagenomes.</title>
        <authorList>
            <person name="Kawai M."/>
            <person name="Futagami T."/>
            <person name="Toyoda A."/>
            <person name="Takaki Y."/>
            <person name="Nishi S."/>
            <person name="Hori S."/>
            <person name="Arai W."/>
            <person name="Tsubouchi T."/>
            <person name="Morono Y."/>
            <person name="Uchiyama I."/>
            <person name="Ito T."/>
            <person name="Fujiyama A."/>
            <person name="Inagaki F."/>
            <person name="Takami H."/>
        </authorList>
    </citation>
    <scope>NUCLEOTIDE SEQUENCE</scope>
    <source>
        <strain evidence="1">Expedition CK06-06</strain>
    </source>
</reference>
<accession>X1AUV0</accession>
<gene>
    <name evidence="1" type="ORF">S01H4_24584</name>
</gene>
<dbReference type="EMBL" id="BART01011571">
    <property type="protein sequence ID" value="GAG86774.1"/>
    <property type="molecule type" value="Genomic_DNA"/>
</dbReference>
<sequence>MILDYSLCSFPELGTLVGYSHAVYGQSGLEARLDPYLRGLLGNLDFDIWWNHLLYGQPPPGVDVRLSLDVGLQQAADELLGDHIGALV</sequence>
<dbReference type="SUPFAM" id="SSF56601">
    <property type="entry name" value="beta-lactamase/transpeptidase-like"/>
    <property type="match status" value="1"/>
</dbReference>
<organism evidence="1">
    <name type="scientific">marine sediment metagenome</name>
    <dbReference type="NCBI Taxonomy" id="412755"/>
    <lineage>
        <taxon>unclassified sequences</taxon>
        <taxon>metagenomes</taxon>
        <taxon>ecological metagenomes</taxon>
    </lineage>
</organism>